<feature type="compositionally biased region" description="Basic and acidic residues" evidence="1">
    <location>
        <begin position="566"/>
        <end position="575"/>
    </location>
</feature>
<feature type="compositionally biased region" description="Basic and acidic residues" evidence="1">
    <location>
        <begin position="614"/>
        <end position="626"/>
    </location>
</feature>
<dbReference type="EMBL" id="JBAMIC010000001">
    <property type="protein sequence ID" value="KAK7114376.1"/>
    <property type="molecule type" value="Genomic_DNA"/>
</dbReference>
<accession>A0AAN9GNI7</accession>
<evidence type="ECO:0000313" key="5">
    <source>
        <dbReference type="Proteomes" id="UP001374579"/>
    </source>
</evidence>
<dbReference type="AlphaFoldDB" id="A0AAN9GNI7"/>
<keyword evidence="2" id="KW-1133">Transmembrane helix</keyword>
<evidence type="ECO:0000256" key="1">
    <source>
        <dbReference type="SAM" id="MobiDB-lite"/>
    </source>
</evidence>
<feature type="region of interest" description="Disordered" evidence="1">
    <location>
        <begin position="700"/>
        <end position="773"/>
    </location>
</feature>
<sequence>MADKCRLSVLLLATFLAGECALARSSSNQHHGLMIECGPTPDIPTNITAYHTTGTRSRSRHLVGFYTKGTQLQCHSQLQLRGQSYLRVISDVFGQDCGAELTTKGTYRVTVHLKFREREGELVTILTCTFGSDVDTTRTNHTQPEENDLLESEFHLSKNIFRKKRSSKDRNRKAMPPDRKTRKSKVSKMQHKEDISHDVSAMTSSPSVLQLNVIDKDGNMTTVVFPGKQVALELHTSHHTPFGIPVVRECRVTNPLEDKYIDTLLPFSAVIMEGGCGIGDLLPKGSSFAKGKQGYTTPHFSVPSGWTLQTALIFSCDVIICADVKQCQQTCPVPKKKVNMPELYDVTVKLESQVVTSCPPIDDTVKANDVTWSDLLLPECLPEGHRLRKLIVPPERDQNFTASVAESDVKTQITPTSSSSWLAGNFHYVIIIGVLALLIVVFMFATFCKMVAMEKHVERNHKVTATDQRERTASESQHDQMTQTPRPLPRVPPGRSQTPSRQSRQGGDGAPTTSVVHADGDLVVRPMAGGTPYLGYDNLNESFNASTIPHARAFAQTRPKPYDIPPSHDRQREVRNPSVEIALSPDFAPIPNEHTPLHSSFRRHSGEPSTPPERPVRQDSPRRSSEVKSFQTTVDEKNSERHTTIIEIKTPNKPDVIEPASHAWKGHQRLGSFTGNGSINPQERGVVLGVNSLRRHMDRDHQHPPMAAQLRDRDQHHQPMAGQPRDHHHQPMTAQPRDRDQHHQPMTAQPRDRDQHHQPMTAQPRDRRPISAQHCDPIGTQIFYNTPAPCSEDSTLKELFRSPSQEEGGVPEKGGFAGIRTSPRSGSRKGVMPVSPIAVNTVEETTRL</sequence>
<evidence type="ECO:0000256" key="2">
    <source>
        <dbReference type="SAM" id="Phobius"/>
    </source>
</evidence>
<evidence type="ECO:0008006" key="6">
    <source>
        <dbReference type="Google" id="ProtNLM"/>
    </source>
</evidence>
<feature type="compositionally biased region" description="Polar residues" evidence="1">
    <location>
        <begin position="495"/>
        <end position="515"/>
    </location>
</feature>
<feature type="region of interest" description="Disordered" evidence="1">
    <location>
        <begin position="802"/>
        <end position="833"/>
    </location>
</feature>
<dbReference type="Proteomes" id="UP001374579">
    <property type="component" value="Unassembled WGS sequence"/>
</dbReference>
<feature type="signal peptide" evidence="3">
    <location>
        <begin position="1"/>
        <end position="25"/>
    </location>
</feature>
<organism evidence="4 5">
    <name type="scientific">Littorina saxatilis</name>
    <dbReference type="NCBI Taxonomy" id="31220"/>
    <lineage>
        <taxon>Eukaryota</taxon>
        <taxon>Metazoa</taxon>
        <taxon>Spiralia</taxon>
        <taxon>Lophotrochozoa</taxon>
        <taxon>Mollusca</taxon>
        <taxon>Gastropoda</taxon>
        <taxon>Caenogastropoda</taxon>
        <taxon>Littorinimorpha</taxon>
        <taxon>Littorinoidea</taxon>
        <taxon>Littorinidae</taxon>
        <taxon>Littorina</taxon>
    </lineage>
</organism>
<feature type="chain" id="PRO_5043002733" description="ZP domain-containing protein" evidence="3">
    <location>
        <begin position="26"/>
        <end position="848"/>
    </location>
</feature>
<evidence type="ECO:0000256" key="3">
    <source>
        <dbReference type="SAM" id="SignalP"/>
    </source>
</evidence>
<name>A0AAN9GNI7_9CAEN</name>
<reference evidence="4 5" key="1">
    <citation type="submission" date="2024-02" db="EMBL/GenBank/DDBJ databases">
        <title>Chromosome-scale genome assembly of the rough periwinkle Littorina saxatilis.</title>
        <authorList>
            <person name="De Jode A."/>
            <person name="Faria R."/>
            <person name="Formenti G."/>
            <person name="Sims Y."/>
            <person name="Smith T.P."/>
            <person name="Tracey A."/>
            <person name="Wood J.M.D."/>
            <person name="Zagrodzka Z.B."/>
            <person name="Johannesson K."/>
            <person name="Butlin R.K."/>
            <person name="Leder E.H."/>
        </authorList>
    </citation>
    <scope>NUCLEOTIDE SEQUENCE [LARGE SCALE GENOMIC DNA]</scope>
    <source>
        <strain evidence="4">Snail1</strain>
        <tissue evidence="4">Muscle</tissue>
    </source>
</reference>
<keyword evidence="3" id="KW-0732">Signal</keyword>
<feature type="transmembrane region" description="Helical" evidence="2">
    <location>
        <begin position="426"/>
        <end position="452"/>
    </location>
</feature>
<comment type="caution">
    <text evidence="4">The sequence shown here is derived from an EMBL/GenBank/DDBJ whole genome shotgun (WGS) entry which is preliminary data.</text>
</comment>
<protein>
    <recommendedName>
        <fullName evidence="6">ZP domain-containing protein</fullName>
    </recommendedName>
</protein>
<gene>
    <name evidence="4" type="ORF">V1264_000445</name>
</gene>
<proteinExistence type="predicted"/>
<feature type="region of interest" description="Disordered" evidence="1">
    <location>
        <begin position="161"/>
        <end position="201"/>
    </location>
</feature>
<feature type="compositionally biased region" description="Basic residues" evidence="1">
    <location>
        <begin position="161"/>
        <end position="173"/>
    </location>
</feature>
<feature type="compositionally biased region" description="Basic residues" evidence="1">
    <location>
        <begin position="180"/>
        <end position="189"/>
    </location>
</feature>
<evidence type="ECO:0000313" key="4">
    <source>
        <dbReference type="EMBL" id="KAK7114376.1"/>
    </source>
</evidence>
<keyword evidence="2" id="KW-0472">Membrane</keyword>
<feature type="region of interest" description="Disordered" evidence="1">
    <location>
        <begin position="462"/>
        <end position="521"/>
    </location>
</feature>
<keyword evidence="5" id="KW-1185">Reference proteome</keyword>
<feature type="region of interest" description="Disordered" evidence="1">
    <location>
        <begin position="554"/>
        <end position="642"/>
    </location>
</feature>
<feature type="compositionally biased region" description="Basic and acidic residues" evidence="1">
    <location>
        <begin position="467"/>
        <end position="478"/>
    </location>
</feature>
<keyword evidence="2" id="KW-0812">Transmembrane</keyword>